<dbReference type="Proteomes" id="UP000070248">
    <property type="component" value="Unassembled WGS sequence"/>
</dbReference>
<reference evidence="1 2" key="1">
    <citation type="journal article" date="2016" name="Sci. Rep.">
        <title>Metabolic traits of an uncultured archaeal lineage -MSBL1- from brine pools of the Red Sea.</title>
        <authorList>
            <person name="Mwirichia R."/>
            <person name="Alam I."/>
            <person name="Rashid M."/>
            <person name="Vinu M."/>
            <person name="Ba-Alawi W."/>
            <person name="Anthony Kamau A."/>
            <person name="Kamanda Ngugi D."/>
            <person name="Goker M."/>
            <person name="Klenk H.P."/>
            <person name="Bajic V."/>
            <person name="Stingl U."/>
        </authorList>
    </citation>
    <scope>NUCLEOTIDE SEQUENCE [LARGE SCALE GENOMIC DNA]</scope>
    <source>
        <strain evidence="1">SCGC-AAA385M02</strain>
    </source>
</reference>
<proteinExistence type="predicted"/>
<evidence type="ECO:0000313" key="1">
    <source>
        <dbReference type="EMBL" id="KXB08616.1"/>
    </source>
</evidence>
<name>A0A133VQ87_9EURY</name>
<dbReference type="AlphaFoldDB" id="A0A133VQ87"/>
<organism evidence="1 2">
    <name type="scientific">candidate division MSBL1 archaeon SCGC-AAA385M02</name>
    <dbReference type="NCBI Taxonomy" id="1698287"/>
    <lineage>
        <taxon>Archaea</taxon>
        <taxon>Methanobacteriati</taxon>
        <taxon>Methanobacteriota</taxon>
        <taxon>candidate division MSBL1</taxon>
    </lineage>
</organism>
<dbReference type="InterPro" id="IPR008969">
    <property type="entry name" value="CarboxyPept-like_regulatory"/>
</dbReference>
<dbReference type="Gene3D" id="2.60.40.1120">
    <property type="entry name" value="Carboxypeptidase-like, regulatory domain"/>
    <property type="match status" value="1"/>
</dbReference>
<keyword evidence="2" id="KW-1185">Reference proteome</keyword>
<gene>
    <name evidence="1" type="ORF">AKJ59_00720</name>
</gene>
<comment type="caution">
    <text evidence="1">The sequence shown here is derived from an EMBL/GenBank/DDBJ whole genome shotgun (WGS) entry which is preliminary data.</text>
</comment>
<accession>A0A133VQ87</accession>
<evidence type="ECO:0008006" key="3">
    <source>
        <dbReference type="Google" id="ProtNLM"/>
    </source>
</evidence>
<dbReference type="SUPFAM" id="SSF49464">
    <property type="entry name" value="Carboxypeptidase regulatory domain-like"/>
    <property type="match status" value="1"/>
</dbReference>
<dbReference type="EMBL" id="LHYL01000010">
    <property type="protein sequence ID" value="KXB08616.1"/>
    <property type="molecule type" value="Genomic_DNA"/>
</dbReference>
<protein>
    <recommendedName>
        <fullName evidence="3">Bacterial Ig-like domain-containing protein</fullName>
    </recommendedName>
</protein>
<evidence type="ECO:0000313" key="2">
    <source>
        <dbReference type="Proteomes" id="UP000070248"/>
    </source>
</evidence>
<sequence>MVTYLPSSAQTSITIEELEVSTDLTISAPISAVEGESFSVSGILVRVDTGEPIPNQTISITYNGTAVGSGTTGVDGDYLITISIPDFGTYTLTAEFAGVSGLRASEARSGISVGFIEMPNWLNILVPLIVGTAVYKLGGG</sequence>